<evidence type="ECO:0000313" key="1">
    <source>
        <dbReference type="EMBL" id="AKC70565.1"/>
    </source>
</evidence>
<organism evidence="1 2">
    <name type="scientific">Pandoraea oxalativorans</name>
    <dbReference type="NCBI Taxonomy" id="573737"/>
    <lineage>
        <taxon>Bacteria</taxon>
        <taxon>Pseudomonadati</taxon>
        <taxon>Pseudomonadota</taxon>
        <taxon>Betaproteobacteria</taxon>
        <taxon>Burkholderiales</taxon>
        <taxon>Burkholderiaceae</taxon>
        <taxon>Pandoraea</taxon>
    </lineage>
</organism>
<dbReference type="PATRIC" id="fig|573737.6.peg.3988"/>
<dbReference type="AlphaFoldDB" id="A0A0E3YC78"/>
<dbReference type="HOGENOM" id="CLU_1189017_0_0_4"/>
<keyword evidence="2" id="KW-1185">Reference proteome</keyword>
<proteinExistence type="predicted"/>
<dbReference type="EMBL" id="CP011253">
    <property type="protein sequence ID" value="AKC70565.1"/>
    <property type="molecule type" value="Genomic_DNA"/>
</dbReference>
<dbReference type="Proteomes" id="UP000035050">
    <property type="component" value="Chromosome"/>
</dbReference>
<name>A0A0E3YC78_9BURK</name>
<evidence type="ECO:0000313" key="2">
    <source>
        <dbReference type="Proteomes" id="UP000035050"/>
    </source>
</evidence>
<dbReference type="OrthoDB" id="8941393at2"/>
<dbReference type="KEGG" id="pox:MB84_15330"/>
<accession>A0A0E3YC78</accession>
<sequence length="242" mass="25835">MSTSTIDARMDALIASMAATETVLKTLAQTDRTALGLAQAALSASKPQSAGKPTSSVALGELAGEMHFLSHVSMDDLLDEWRRLYAQAPTSVPQAASDVGSAPRLVEHQAIFRTMVAHLKTFATVRNREADTFRTAFASLAELIGQNAPVEKTLIARMRAVGTQLLHDETWLSVGTDAGAQARSVTYQSLQREGMTSNAQAEQLVELIQLDLMRLKWVSELEPALKAQTEALASASAALGGS</sequence>
<dbReference type="RefSeq" id="WP_046291763.1">
    <property type="nucleotide sequence ID" value="NZ_CP011253.3"/>
</dbReference>
<reference evidence="1" key="1">
    <citation type="submission" date="2016-06" db="EMBL/GenBank/DDBJ databases">
        <title>Pandoraea oxalativorans DSM 23570 Genome Sequencing.</title>
        <authorList>
            <person name="Ee R."/>
            <person name="Lim Y.-L."/>
            <person name="Yong D."/>
            <person name="Yin W.-F."/>
            <person name="Chan K.-G."/>
        </authorList>
    </citation>
    <scope>NUCLEOTIDE SEQUENCE</scope>
    <source>
        <strain evidence="1">DSM 23570</strain>
    </source>
</reference>
<protein>
    <submittedName>
        <fullName evidence="1">Uncharacterized protein</fullName>
    </submittedName>
</protein>
<gene>
    <name evidence="1" type="ORF">MB84_15330</name>
</gene>